<proteinExistence type="predicted"/>
<gene>
    <name evidence="2" type="ORF">DARMORV10_A08P08040.1</name>
</gene>
<reference evidence="2" key="1">
    <citation type="submission" date="2021-01" db="EMBL/GenBank/DDBJ databases">
        <authorList>
            <consortium name="Genoscope - CEA"/>
            <person name="William W."/>
        </authorList>
    </citation>
    <scope>NUCLEOTIDE SEQUENCE</scope>
</reference>
<feature type="transmembrane region" description="Helical" evidence="1">
    <location>
        <begin position="33"/>
        <end position="52"/>
    </location>
</feature>
<evidence type="ECO:0000256" key="1">
    <source>
        <dbReference type="SAM" id="Phobius"/>
    </source>
</evidence>
<keyword evidence="1" id="KW-0472">Membrane</keyword>
<evidence type="ECO:0000313" key="2">
    <source>
        <dbReference type="EMBL" id="CAF2224600.1"/>
    </source>
</evidence>
<dbReference type="Proteomes" id="UP001295469">
    <property type="component" value="Chromosome A08"/>
</dbReference>
<accession>A0A817A3E2</accession>
<organism evidence="2">
    <name type="scientific">Brassica napus</name>
    <name type="common">Rape</name>
    <dbReference type="NCBI Taxonomy" id="3708"/>
    <lineage>
        <taxon>Eukaryota</taxon>
        <taxon>Viridiplantae</taxon>
        <taxon>Streptophyta</taxon>
        <taxon>Embryophyta</taxon>
        <taxon>Tracheophyta</taxon>
        <taxon>Spermatophyta</taxon>
        <taxon>Magnoliopsida</taxon>
        <taxon>eudicotyledons</taxon>
        <taxon>Gunneridae</taxon>
        <taxon>Pentapetalae</taxon>
        <taxon>rosids</taxon>
        <taxon>malvids</taxon>
        <taxon>Brassicales</taxon>
        <taxon>Brassicaceae</taxon>
        <taxon>Brassiceae</taxon>
        <taxon>Brassica</taxon>
    </lineage>
</organism>
<protein>
    <submittedName>
        <fullName evidence="2">(rape) hypothetical protein</fullName>
    </submittedName>
</protein>
<dbReference type="EMBL" id="HG994362">
    <property type="protein sequence ID" value="CAF2224600.1"/>
    <property type="molecule type" value="Genomic_DNA"/>
</dbReference>
<name>A0A817A3E2_BRANA</name>
<sequence length="56" mass="6028">MFVFKSSLSLSVSSCFPFVGIGLRGLLLLSTGFVSIGIHGITGLYGIYYLVLKKNL</sequence>
<dbReference type="AlphaFoldDB" id="A0A817A3E2"/>
<keyword evidence="1" id="KW-1133">Transmembrane helix</keyword>
<keyword evidence="1" id="KW-0812">Transmembrane</keyword>
<feature type="transmembrane region" description="Helical" evidence="1">
    <location>
        <begin position="7"/>
        <end position="27"/>
    </location>
</feature>